<feature type="region of interest" description="Disordered" evidence="1">
    <location>
        <begin position="1"/>
        <end position="52"/>
    </location>
</feature>
<organism evidence="2 3">
    <name type="scientific">Actinokineospora terrae</name>
    <dbReference type="NCBI Taxonomy" id="155974"/>
    <lineage>
        <taxon>Bacteria</taxon>
        <taxon>Bacillati</taxon>
        <taxon>Actinomycetota</taxon>
        <taxon>Actinomycetes</taxon>
        <taxon>Pseudonocardiales</taxon>
        <taxon>Pseudonocardiaceae</taxon>
        <taxon>Actinokineospora</taxon>
    </lineage>
</organism>
<proteinExistence type="predicted"/>
<evidence type="ECO:0000313" key="3">
    <source>
        <dbReference type="Proteomes" id="UP000199051"/>
    </source>
</evidence>
<feature type="compositionally biased region" description="Low complexity" evidence="1">
    <location>
        <begin position="33"/>
        <end position="52"/>
    </location>
</feature>
<evidence type="ECO:0008006" key="4">
    <source>
        <dbReference type="Google" id="ProtNLM"/>
    </source>
</evidence>
<feature type="compositionally biased region" description="Polar residues" evidence="1">
    <location>
        <begin position="1"/>
        <end position="10"/>
    </location>
</feature>
<sequence length="224" mass="23898">MTTADATRSPKQPRPRPSVGARTARFDSLASASRLRGTSTESSTRSRNTDNSLRRTCSTMATAYDLRTGAKRWRATVPGVTRSQVTQLDQETAVISAISGAGPFHVVDLRSGALLWSGTGIPTSVRLEGASRLLVTSGAKVSVHEPRSQTPITPPTKVPSTKYVTRAGGADYQFPDPSVTAVRLPDLGVQWKVPILGDDLRITAIPNGFLTDSLDGHELVAYLG</sequence>
<dbReference type="Proteomes" id="UP000199051">
    <property type="component" value="Unassembled WGS sequence"/>
</dbReference>
<name>A0A1H9MC27_9PSEU</name>
<dbReference type="Gene3D" id="2.130.10.10">
    <property type="entry name" value="YVTN repeat-like/Quinoprotein amine dehydrogenase"/>
    <property type="match status" value="1"/>
</dbReference>
<dbReference type="InterPro" id="IPR015943">
    <property type="entry name" value="WD40/YVTN_repeat-like_dom_sf"/>
</dbReference>
<evidence type="ECO:0000313" key="2">
    <source>
        <dbReference type="EMBL" id="SER21141.1"/>
    </source>
</evidence>
<dbReference type="EMBL" id="FOGI01000002">
    <property type="protein sequence ID" value="SER21141.1"/>
    <property type="molecule type" value="Genomic_DNA"/>
</dbReference>
<accession>A0A1H9MC27</accession>
<dbReference type="AlphaFoldDB" id="A0A1H9MC27"/>
<gene>
    <name evidence="2" type="ORF">SAMN04487818_10278</name>
</gene>
<keyword evidence="3" id="KW-1185">Reference proteome</keyword>
<protein>
    <recommendedName>
        <fullName evidence="4">PQQ-like domain-containing protein</fullName>
    </recommendedName>
</protein>
<reference evidence="3" key="1">
    <citation type="submission" date="2016-10" db="EMBL/GenBank/DDBJ databases">
        <authorList>
            <person name="Varghese N."/>
            <person name="Submissions S."/>
        </authorList>
    </citation>
    <scope>NUCLEOTIDE SEQUENCE [LARGE SCALE GENOMIC DNA]</scope>
    <source>
        <strain evidence="3">DSM 44260</strain>
    </source>
</reference>
<dbReference type="InterPro" id="IPR011047">
    <property type="entry name" value="Quinoprotein_ADH-like_sf"/>
</dbReference>
<evidence type="ECO:0000256" key="1">
    <source>
        <dbReference type="SAM" id="MobiDB-lite"/>
    </source>
</evidence>
<dbReference type="SUPFAM" id="SSF50998">
    <property type="entry name" value="Quinoprotein alcohol dehydrogenase-like"/>
    <property type="match status" value="1"/>
</dbReference>